<dbReference type="NCBIfam" id="TIGR01730">
    <property type="entry name" value="RND_mfp"/>
    <property type="match status" value="1"/>
</dbReference>
<evidence type="ECO:0000313" key="7">
    <source>
        <dbReference type="Proteomes" id="UP000509658"/>
    </source>
</evidence>
<evidence type="ECO:0000259" key="5">
    <source>
        <dbReference type="Pfam" id="PF25954"/>
    </source>
</evidence>
<organism evidence="6 7">
    <name type="scientific">Candidatus Reidiella endopervernicosa</name>
    <dbReference type="NCBI Taxonomy" id="2738883"/>
    <lineage>
        <taxon>Bacteria</taxon>
        <taxon>Pseudomonadati</taxon>
        <taxon>Pseudomonadota</taxon>
        <taxon>Gammaproteobacteria</taxon>
        <taxon>Candidatus Reidiella</taxon>
    </lineage>
</organism>
<keyword evidence="2" id="KW-0175">Coiled coil</keyword>
<feature type="domain" description="CusB-like beta-barrel" evidence="5">
    <location>
        <begin position="206"/>
        <end position="274"/>
    </location>
</feature>
<dbReference type="InterPro" id="IPR006143">
    <property type="entry name" value="RND_pump_MFP"/>
</dbReference>
<gene>
    <name evidence="6" type="ORF">HUE57_14295</name>
</gene>
<evidence type="ECO:0000256" key="2">
    <source>
        <dbReference type="SAM" id="Coils"/>
    </source>
</evidence>
<dbReference type="KEGG" id="rev:HUE57_14295"/>
<dbReference type="EMBL" id="CP054491">
    <property type="protein sequence ID" value="QKQ27324.1"/>
    <property type="molecule type" value="Genomic_DNA"/>
</dbReference>
<feature type="signal peptide" evidence="3">
    <location>
        <begin position="1"/>
        <end position="25"/>
    </location>
</feature>
<protein>
    <submittedName>
        <fullName evidence="6">Efflux RND transporter periplasmic adaptor subunit</fullName>
    </submittedName>
</protein>
<dbReference type="GO" id="GO:0015562">
    <property type="term" value="F:efflux transmembrane transporter activity"/>
    <property type="evidence" value="ECO:0007669"/>
    <property type="project" value="TreeGrafter"/>
</dbReference>
<evidence type="ECO:0000256" key="3">
    <source>
        <dbReference type="SAM" id="SignalP"/>
    </source>
</evidence>
<feature type="chain" id="PRO_5026770984" evidence="3">
    <location>
        <begin position="26"/>
        <end position="365"/>
    </location>
</feature>
<dbReference type="Pfam" id="PF25954">
    <property type="entry name" value="Beta-barrel_RND_2"/>
    <property type="match status" value="1"/>
</dbReference>
<keyword evidence="7" id="KW-1185">Reference proteome</keyword>
<dbReference type="InterPro" id="IPR058625">
    <property type="entry name" value="MdtA-like_BSH"/>
</dbReference>
<evidence type="ECO:0000256" key="1">
    <source>
        <dbReference type="ARBA" id="ARBA00009477"/>
    </source>
</evidence>
<evidence type="ECO:0000313" key="6">
    <source>
        <dbReference type="EMBL" id="QKQ27324.1"/>
    </source>
</evidence>
<proteinExistence type="inferred from homology"/>
<name>A0A6N0HY94_9GAMM</name>
<dbReference type="Gene3D" id="2.40.50.100">
    <property type="match status" value="1"/>
</dbReference>
<sequence>MRKSTIAAMAIVVALSLWLWSGSDAKQHDVEQSATALNTAPVSLLKVQYRHSVASDIERVVKIQGQLEPFRSAVLRAETEETIKEIHVEKGQQVSKGDLLFSLELGDRMERLAEAKAQLLQYQVKLKGIKKLGKTNLSSENSLREAETNLAAANTQLAAIKLDIKHTRIRAPFTGIVNDYLIEVGELVQMGDNLATLVECSRLLATAQVPQLTAGKFSLGQALEIITAADERIKGTITYISSVADEATRSFRIEAEIDNRDRGVAAGMSATLAIPADNVSAHFISPAHLTLGNDGSIGVYIVAEEDRVQFFPIRMLRNESAGTWITGLPEKVRIVTLGQGFVINNQKIIPIAEPDKTAAAAGAVL</sequence>
<reference evidence="6 7" key="1">
    <citation type="submission" date="2020-05" db="EMBL/GenBank/DDBJ databases">
        <title>Horizontal transmission and recombination maintain forever young bacterial symbiont genomes.</title>
        <authorList>
            <person name="Russell S.L."/>
            <person name="Pepper-Tunick E."/>
            <person name="Svedberg J."/>
            <person name="Byrne A."/>
            <person name="Ruelas Castillo J."/>
            <person name="Vollmers C."/>
            <person name="Beinart R.A."/>
            <person name="Corbett-Detig R."/>
        </authorList>
    </citation>
    <scope>NUCLEOTIDE SEQUENCE [LARGE SCALE GENOMIC DNA]</scope>
    <source>
        <strain evidence="6">Santa_Monica_outfall</strain>
    </source>
</reference>
<dbReference type="Gene3D" id="1.10.287.470">
    <property type="entry name" value="Helix hairpin bin"/>
    <property type="match status" value="1"/>
</dbReference>
<dbReference type="Gene3D" id="2.40.30.170">
    <property type="match status" value="1"/>
</dbReference>
<evidence type="ECO:0000259" key="4">
    <source>
        <dbReference type="Pfam" id="PF25917"/>
    </source>
</evidence>
<feature type="coiled-coil region" evidence="2">
    <location>
        <begin position="112"/>
        <end position="163"/>
    </location>
</feature>
<dbReference type="RefSeq" id="WP_078482726.1">
    <property type="nucleotide sequence ID" value="NZ_CP054491.1"/>
</dbReference>
<dbReference type="GO" id="GO:1990281">
    <property type="term" value="C:efflux pump complex"/>
    <property type="evidence" value="ECO:0007669"/>
    <property type="project" value="TreeGrafter"/>
</dbReference>
<dbReference type="Proteomes" id="UP000509658">
    <property type="component" value="Chromosome"/>
</dbReference>
<dbReference type="AlphaFoldDB" id="A0A6N0HY94"/>
<dbReference type="SUPFAM" id="SSF111369">
    <property type="entry name" value="HlyD-like secretion proteins"/>
    <property type="match status" value="1"/>
</dbReference>
<comment type="similarity">
    <text evidence="1">Belongs to the membrane fusion protein (MFP) (TC 8.A.1) family.</text>
</comment>
<dbReference type="Pfam" id="PF25917">
    <property type="entry name" value="BSH_RND"/>
    <property type="match status" value="1"/>
</dbReference>
<keyword evidence="3" id="KW-0732">Signal</keyword>
<dbReference type="PANTHER" id="PTHR30469:SF29">
    <property type="entry name" value="BLR2860 PROTEIN"/>
    <property type="match status" value="1"/>
</dbReference>
<dbReference type="PANTHER" id="PTHR30469">
    <property type="entry name" value="MULTIDRUG RESISTANCE PROTEIN MDTA"/>
    <property type="match status" value="1"/>
</dbReference>
<accession>A0A6N0HY94</accession>
<feature type="domain" description="Multidrug resistance protein MdtA-like barrel-sandwich hybrid" evidence="4">
    <location>
        <begin position="75"/>
        <end position="198"/>
    </location>
</feature>
<dbReference type="InterPro" id="IPR058792">
    <property type="entry name" value="Beta-barrel_RND_2"/>
</dbReference>